<protein>
    <submittedName>
        <fullName evidence="2">Uncharacterized protein</fullName>
    </submittedName>
</protein>
<evidence type="ECO:0000256" key="1">
    <source>
        <dbReference type="SAM" id="MobiDB-lite"/>
    </source>
</evidence>
<dbReference type="AlphaFoldDB" id="N1PZR0"/>
<dbReference type="OrthoDB" id="436496at2759"/>
<evidence type="ECO:0000313" key="2">
    <source>
        <dbReference type="EMBL" id="EME48488.1"/>
    </source>
</evidence>
<dbReference type="STRING" id="675120.N1PZR0"/>
<name>N1PZR0_DOTSN</name>
<evidence type="ECO:0000313" key="3">
    <source>
        <dbReference type="Proteomes" id="UP000016933"/>
    </source>
</evidence>
<sequence>MPSYGGITILLQSQYDAHPIPEYAPPAPFAPSPTSIAPLPDSRSWNASLTSSTVRPLDSYAPHAPPPSCASSSGSIMSETSTLRSAHSKASLASLSERQASESSSLSRSATLRSLYSGPSTIVEVPTLQPSVESFVPIYYGAQFWVHYDCLMALHHDGEAFEHGTNDEVKYYYFKAFVGGKCVLSWGIGEKDGWRGKVSFGIFDGGADSEGNNTVERRAFFFPRKHKGCEDVHGGQFDIRVYGSKARKREPLALQHFDERAGKGGGFQVLNAGSVRRCDPKRSYTYALLDPVDEPYATFRYHLRSTAQLTNMGVDLSAHDVSTIDSSPPPSPESLSPVSLPLLSSLPPATPGDELSSYRLFFPPRIQLTASTSTFSHGSPVKRNAFHSAKLERFDCENMMRRLVDDDVPRRLDETIEIFEDPSLVNQLVKHWHD</sequence>
<feature type="region of interest" description="Disordered" evidence="1">
    <location>
        <begin position="320"/>
        <end position="339"/>
    </location>
</feature>
<dbReference type="OMA" id="HYDCLMA"/>
<dbReference type="HOGENOM" id="CLU_631655_0_0_1"/>
<keyword evidence="3" id="KW-1185">Reference proteome</keyword>
<dbReference type="EMBL" id="KB446535">
    <property type="protein sequence ID" value="EME48488.1"/>
    <property type="molecule type" value="Genomic_DNA"/>
</dbReference>
<reference evidence="3" key="1">
    <citation type="journal article" date="2012" name="PLoS Genet.">
        <title>The genomes of the fungal plant pathogens Cladosporium fulvum and Dothistroma septosporum reveal adaptation to different hosts and lifestyles but also signatures of common ancestry.</title>
        <authorList>
            <person name="de Wit P.J.G.M."/>
            <person name="van der Burgt A."/>
            <person name="Oekmen B."/>
            <person name="Stergiopoulos I."/>
            <person name="Abd-Elsalam K.A."/>
            <person name="Aerts A.L."/>
            <person name="Bahkali A.H."/>
            <person name="Beenen H.G."/>
            <person name="Chettri P."/>
            <person name="Cox M.P."/>
            <person name="Datema E."/>
            <person name="de Vries R.P."/>
            <person name="Dhillon B."/>
            <person name="Ganley A.R."/>
            <person name="Griffiths S.A."/>
            <person name="Guo Y."/>
            <person name="Hamelin R.C."/>
            <person name="Henrissat B."/>
            <person name="Kabir M.S."/>
            <person name="Jashni M.K."/>
            <person name="Kema G."/>
            <person name="Klaubauf S."/>
            <person name="Lapidus A."/>
            <person name="Levasseur A."/>
            <person name="Lindquist E."/>
            <person name="Mehrabi R."/>
            <person name="Ohm R.A."/>
            <person name="Owen T.J."/>
            <person name="Salamov A."/>
            <person name="Schwelm A."/>
            <person name="Schijlen E."/>
            <person name="Sun H."/>
            <person name="van den Burg H.A."/>
            <person name="van Ham R.C.H.J."/>
            <person name="Zhang S."/>
            <person name="Goodwin S.B."/>
            <person name="Grigoriev I.V."/>
            <person name="Collemare J."/>
            <person name="Bradshaw R.E."/>
        </authorList>
    </citation>
    <scope>NUCLEOTIDE SEQUENCE [LARGE SCALE GENOMIC DNA]</scope>
    <source>
        <strain evidence="3">NZE10 / CBS 128990</strain>
    </source>
</reference>
<dbReference type="Proteomes" id="UP000016933">
    <property type="component" value="Unassembled WGS sequence"/>
</dbReference>
<accession>N1PZR0</accession>
<reference evidence="2 3" key="2">
    <citation type="journal article" date="2012" name="PLoS Pathog.">
        <title>Diverse lifestyles and strategies of plant pathogenesis encoded in the genomes of eighteen Dothideomycetes fungi.</title>
        <authorList>
            <person name="Ohm R.A."/>
            <person name="Feau N."/>
            <person name="Henrissat B."/>
            <person name="Schoch C.L."/>
            <person name="Horwitz B.A."/>
            <person name="Barry K.W."/>
            <person name="Condon B.J."/>
            <person name="Copeland A.C."/>
            <person name="Dhillon B."/>
            <person name="Glaser F."/>
            <person name="Hesse C.N."/>
            <person name="Kosti I."/>
            <person name="LaButti K."/>
            <person name="Lindquist E.A."/>
            <person name="Lucas S."/>
            <person name="Salamov A.A."/>
            <person name="Bradshaw R.E."/>
            <person name="Ciuffetti L."/>
            <person name="Hamelin R.C."/>
            <person name="Kema G.H.J."/>
            <person name="Lawrence C."/>
            <person name="Scott J.A."/>
            <person name="Spatafora J.W."/>
            <person name="Turgeon B.G."/>
            <person name="de Wit P.J.G.M."/>
            <person name="Zhong S."/>
            <person name="Goodwin S.B."/>
            <person name="Grigoriev I.V."/>
        </authorList>
    </citation>
    <scope>NUCLEOTIDE SEQUENCE [LARGE SCALE GENOMIC DNA]</scope>
    <source>
        <strain evidence="3">NZE10 / CBS 128990</strain>
    </source>
</reference>
<gene>
    <name evidence="2" type="ORF">DOTSEDRAFT_76116</name>
</gene>
<organism evidence="2 3">
    <name type="scientific">Dothistroma septosporum (strain NZE10 / CBS 128990)</name>
    <name type="common">Red band needle blight fungus</name>
    <name type="synonym">Mycosphaerella pini</name>
    <dbReference type="NCBI Taxonomy" id="675120"/>
    <lineage>
        <taxon>Eukaryota</taxon>
        <taxon>Fungi</taxon>
        <taxon>Dikarya</taxon>
        <taxon>Ascomycota</taxon>
        <taxon>Pezizomycotina</taxon>
        <taxon>Dothideomycetes</taxon>
        <taxon>Dothideomycetidae</taxon>
        <taxon>Mycosphaerellales</taxon>
        <taxon>Mycosphaerellaceae</taxon>
        <taxon>Dothistroma</taxon>
    </lineage>
</organism>
<proteinExistence type="predicted"/>
<feature type="region of interest" description="Disordered" evidence="1">
    <location>
        <begin position="56"/>
        <end position="76"/>
    </location>
</feature>
<dbReference type="eggNOG" id="ENOG502STT7">
    <property type="taxonomic scope" value="Eukaryota"/>
</dbReference>